<dbReference type="InterPro" id="IPR003439">
    <property type="entry name" value="ABC_transporter-like_ATP-bd"/>
</dbReference>
<dbReference type="RefSeq" id="WP_013266455.1">
    <property type="nucleotide sequence ID" value="NC_014374.1"/>
</dbReference>
<dbReference type="OrthoDB" id="87732at2157"/>
<dbReference type="PANTHER" id="PTHR42711:SF5">
    <property type="entry name" value="ABC TRANSPORTER ATP-BINDING PROTEIN NATA"/>
    <property type="match status" value="1"/>
</dbReference>
<dbReference type="InterPro" id="IPR027417">
    <property type="entry name" value="P-loop_NTPase"/>
</dbReference>
<dbReference type="Proteomes" id="UP000000346">
    <property type="component" value="Chromosome"/>
</dbReference>
<dbReference type="InterPro" id="IPR017871">
    <property type="entry name" value="ABC_transporter-like_CS"/>
</dbReference>
<keyword evidence="4" id="KW-0067">ATP-binding</keyword>
<sequence length="287" mass="31485">MDVIETEDLRKVYPNGVEALKGVSVRLSARVPCIIGRNGAGKTTLVRILSTQLRPTSGRARVLGLDVVADREALRRRICSIPQEARPMGVASPYEHVVMYLVARGWSMSEAKQAARRVLKDVGLGNFMDIATDELSGGMKRKVFLAMALAAQAELTFLDEPTAGLDPLSRLETWGAMRQLKSYILLTTHDMEEAQTLCEYLVLLDSGRVIAQGTLEELMRPLQGKVRVEGYGDISIGGMRISYMTPEEARGLISDGLKVTIRPVNLDDVFIINGIRPLSEDEGNGEA</sequence>
<comment type="similarity">
    <text evidence="1">Belongs to the ABC transporter superfamily.</text>
</comment>
<evidence type="ECO:0000259" key="5">
    <source>
        <dbReference type="PROSITE" id="PS50893"/>
    </source>
</evidence>
<dbReference type="AlphaFoldDB" id="D9Q0V5"/>
<dbReference type="PROSITE" id="PS00211">
    <property type="entry name" value="ABC_TRANSPORTER_1"/>
    <property type="match status" value="1"/>
</dbReference>
<keyword evidence="7" id="KW-1185">Reference proteome</keyword>
<dbReference type="KEGG" id="asc:ASAC_0536"/>
<dbReference type="PANTHER" id="PTHR42711">
    <property type="entry name" value="ABC TRANSPORTER ATP-BINDING PROTEIN"/>
    <property type="match status" value="1"/>
</dbReference>
<dbReference type="eggNOG" id="arCOG00194">
    <property type="taxonomic scope" value="Archaea"/>
</dbReference>
<dbReference type="PROSITE" id="PS50893">
    <property type="entry name" value="ABC_TRANSPORTER_2"/>
    <property type="match status" value="1"/>
</dbReference>
<accession>D9Q0V5</accession>
<gene>
    <name evidence="6" type="ordered locus">ASAC_0536</name>
</gene>
<dbReference type="GO" id="GO:0016887">
    <property type="term" value="F:ATP hydrolysis activity"/>
    <property type="evidence" value="ECO:0007669"/>
    <property type="project" value="InterPro"/>
</dbReference>
<evidence type="ECO:0000313" key="6">
    <source>
        <dbReference type="EMBL" id="ADL18943.1"/>
    </source>
</evidence>
<dbReference type="GeneID" id="9498768"/>
<dbReference type="SMART" id="SM00382">
    <property type="entry name" value="AAA"/>
    <property type="match status" value="1"/>
</dbReference>
<dbReference type="SUPFAM" id="SSF52540">
    <property type="entry name" value="P-loop containing nucleoside triphosphate hydrolases"/>
    <property type="match status" value="1"/>
</dbReference>
<proteinExistence type="inferred from homology"/>
<dbReference type="InParanoid" id="D9Q0V5"/>
<dbReference type="Gene3D" id="3.40.50.300">
    <property type="entry name" value="P-loop containing nucleotide triphosphate hydrolases"/>
    <property type="match status" value="1"/>
</dbReference>
<protein>
    <submittedName>
        <fullName evidence="6">ABC-type multidrug transport system, ATPase component</fullName>
    </submittedName>
</protein>
<evidence type="ECO:0000256" key="3">
    <source>
        <dbReference type="ARBA" id="ARBA00022741"/>
    </source>
</evidence>
<evidence type="ECO:0000313" key="7">
    <source>
        <dbReference type="Proteomes" id="UP000000346"/>
    </source>
</evidence>
<dbReference type="GO" id="GO:0005524">
    <property type="term" value="F:ATP binding"/>
    <property type="evidence" value="ECO:0007669"/>
    <property type="project" value="UniProtKB-KW"/>
</dbReference>
<dbReference type="EMBL" id="CP001742">
    <property type="protein sequence ID" value="ADL18943.1"/>
    <property type="molecule type" value="Genomic_DNA"/>
</dbReference>
<evidence type="ECO:0000256" key="2">
    <source>
        <dbReference type="ARBA" id="ARBA00022448"/>
    </source>
</evidence>
<evidence type="ECO:0000256" key="4">
    <source>
        <dbReference type="ARBA" id="ARBA00022840"/>
    </source>
</evidence>
<organism evidence="6 7">
    <name type="scientific">Acidilobus saccharovorans (strain DSM 16705 / JCM 18335 / VKM B-2471 / 345-15)</name>
    <dbReference type="NCBI Taxonomy" id="666510"/>
    <lineage>
        <taxon>Archaea</taxon>
        <taxon>Thermoproteota</taxon>
        <taxon>Thermoprotei</taxon>
        <taxon>Acidilobales</taxon>
        <taxon>Acidilobaceae</taxon>
        <taxon>Acidilobus</taxon>
    </lineage>
</organism>
<dbReference type="FunCoup" id="D9Q0V5">
    <property type="interactions" value="5"/>
</dbReference>
<dbReference type="STRING" id="666510.ASAC_0536"/>
<dbReference type="Pfam" id="PF00005">
    <property type="entry name" value="ABC_tran"/>
    <property type="match status" value="1"/>
</dbReference>
<evidence type="ECO:0000256" key="1">
    <source>
        <dbReference type="ARBA" id="ARBA00005417"/>
    </source>
</evidence>
<feature type="domain" description="ABC transporter" evidence="5">
    <location>
        <begin position="4"/>
        <end position="231"/>
    </location>
</feature>
<keyword evidence="2" id="KW-0813">Transport</keyword>
<dbReference type="InterPro" id="IPR050763">
    <property type="entry name" value="ABC_transporter_ATP-binding"/>
</dbReference>
<name>D9Q0V5_ACIS3</name>
<dbReference type="InterPro" id="IPR003593">
    <property type="entry name" value="AAA+_ATPase"/>
</dbReference>
<reference evidence="6 7" key="1">
    <citation type="journal article" date="2010" name="Appl. Environ. Microbiol.">
        <title>The genome sequence of the crenarchaeon Acidilobus saccharovorans supports a new order, Acidilobales, and suggests an important ecological role in terrestrial acidic hot springs.</title>
        <authorList>
            <person name="Mardanov A.V."/>
            <person name="Svetlitchnyi V.A."/>
            <person name="Beletsky A.V."/>
            <person name="Prokofeva M.I."/>
            <person name="Bonch-Osmolovskaya E.A."/>
            <person name="Ravin N.V."/>
            <person name="Skryabin K.G."/>
        </authorList>
    </citation>
    <scope>NUCLEOTIDE SEQUENCE [LARGE SCALE GENOMIC DNA]</scope>
    <source>
        <strain evidence="7">DSM 16705 / JCM 18335 / VKM B-2471 / 345-15</strain>
    </source>
</reference>
<keyword evidence="3" id="KW-0547">Nucleotide-binding</keyword>
<dbReference type="HOGENOM" id="CLU_000604_1_2_2"/>